<keyword evidence="2" id="KW-1185">Reference proteome</keyword>
<dbReference type="AlphaFoldDB" id="A0A5N6KKG5"/>
<dbReference type="PANTHER" id="PTHR43591:SF110">
    <property type="entry name" value="RHODANESE DOMAIN-CONTAINING PROTEIN"/>
    <property type="match status" value="1"/>
</dbReference>
<dbReference type="SUPFAM" id="SSF53335">
    <property type="entry name" value="S-adenosyl-L-methionine-dependent methyltransferases"/>
    <property type="match status" value="1"/>
</dbReference>
<accession>A0A5N6KKG5</accession>
<dbReference type="Pfam" id="PF13489">
    <property type="entry name" value="Methyltransf_23"/>
    <property type="match status" value="1"/>
</dbReference>
<dbReference type="EMBL" id="VIGI01000001">
    <property type="protein sequence ID" value="KAB8304177.1"/>
    <property type="molecule type" value="Genomic_DNA"/>
</dbReference>
<dbReference type="PANTHER" id="PTHR43591">
    <property type="entry name" value="METHYLTRANSFERASE"/>
    <property type="match status" value="1"/>
</dbReference>
<evidence type="ECO:0000313" key="1">
    <source>
        <dbReference type="EMBL" id="KAB8304177.1"/>
    </source>
</evidence>
<organism evidence="1 2">
    <name type="scientific">Monilinia laxa</name>
    <name type="common">Brown rot fungus</name>
    <name type="synonym">Sclerotinia laxa</name>
    <dbReference type="NCBI Taxonomy" id="61186"/>
    <lineage>
        <taxon>Eukaryota</taxon>
        <taxon>Fungi</taxon>
        <taxon>Dikarya</taxon>
        <taxon>Ascomycota</taxon>
        <taxon>Pezizomycotina</taxon>
        <taxon>Leotiomycetes</taxon>
        <taxon>Helotiales</taxon>
        <taxon>Sclerotiniaceae</taxon>
        <taxon>Monilinia</taxon>
    </lineage>
</organism>
<protein>
    <recommendedName>
        <fullName evidence="3">Methyltransferase domain-containing protein</fullName>
    </recommendedName>
</protein>
<sequence>MASAPEKREAEKESYPFNRNFNSSVRINYNHWLVKEASGYLLHPRIEIDKERARIADIGTGTGWATIHLHLFGFRTDLLLSIWLLELSESFQSPAKLDGFDISAAQYPPKEWLPENVEFFTHDAFKPFPQGILGTYDVVHLRFALCYVNDEDAEPLLNNLISLLKPGGFIQWFEPEPYKTAVSQPNTSKPSIAMAELRQKWIKPKPTSTYNWVEGLPQLYEKNGLSVIESHHIPQKNRHKQLWTHSNLLGLEDLTKNSMVAGTEAEGKIRAFMQLLEEEAERGISCDTPWICVLGRKSG</sequence>
<dbReference type="Proteomes" id="UP000326757">
    <property type="component" value="Unassembled WGS sequence"/>
</dbReference>
<comment type="caution">
    <text evidence="1">The sequence shown here is derived from an EMBL/GenBank/DDBJ whole genome shotgun (WGS) entry which is preliminary data.</text>
</comment>
<dbReference type="InterPro" id="IPR029063">
    <property type="entry name" value="SAM-dependent_MTases_sf"/>
</dbReference>
<dbReference type="CDD" id="cd02440">
    <property type="entry name" value="AdoMet_MTases"/>
    <property type="match status" value="1"/>
</dbReference>
<proteinExistence type="predicted"/>
<evidence type="ECO:0008006" key="3">
    <source>
        <dbReference type="Google" id="ProtNLM"/>
    </source>
</evidence>
<dbReference type="Gene3D" id="3.40.50.150">
    <property type="entry name" value="Vaccinia Virus protein VP39"/>
    <property type="match status" value="1"/>
</dbReference>
<dbReference type="OrthoDB" id="417697at2759"/>
<reference evidence="1 2" key="1">
    <citation type="submission" date="2019-06" db="EMBL/GenBank/DDBJ databases">
        <title>Genome Sequence of the Brown Rot Fungal Pathogen Monilinia laxa.</title>
        <authorList>
            <person name="De Miccolis Angelini R.M."/>
            <person name="Landi L."/>
            <person name="Abate D."/>
            <person name="Pollastro S."/>
            <person name="Romanazzi G."/>
            <person name="Faretra F."/>
        </authorList>
    </citation>
    <scope>NUCLEOTIDE SEQUENCE [LARGE SCALE GENOMIC DNA]</scope>
    <source>
        <strain evidence="1 2">Mlax316</strain>
    </source>
</reference>
<evidence type="ECO:0000313" key="2">
    <source>
        <dbReference type="Proteomes" id="UP000326757"/>
    </source>
</evidence>
<gene>
    <name evidence="1" type="ORF">EYC80_003596</name>
</gene>
<name>A0A5N6KKG5_MONLA</name>